<dbReference type="Proteomes" id="UP001066276">
    <property type="component" value="Chromosome 4_1"/>
</dbReference>
<proteinExistence type="predicted"/>
<gene>
    <name evidence="1" type="ORF">NDU88_004985</name>
</gene>
<organism evidence="1 2">
    <name type="scientific">Pleurodeles waltl</name>
    <name type="common">Iberian ribbed newt</name>
    <dbReference type="NCBI Taxonomy" id="8319"/>
    <lineage>
        <taxon>Eukaryota</taxon>
        <taxon>Metazoa</taxon>
        <taxon>Chordata</taxon>
        <taxon>Craniata</taxon>
        <taxon>Vertebrata</taxon>
        <taxon>Euteleostomi</taxon>
        <taxon>Amphibia</taxon>
        <taxon>Batrachia</taxon>
        <taxon>Caudata</taxon>
        <taxon>Salamandroidea</taxon>
        <taxon>Salamandridae</taxon>
        <taxon>Pleurodelinae</taxon>
        <taxon>Pleurodeles</taxon>
    </lineage>
</organism>
<comment type="caution">
    <text evidence="1">The sequence shown here is derived from an EMBL/GenBank/DDBJ whole genome shotgun (WGS) entry which is preliminary data.</text>
</comment>
<evidence type="ECO:0000313" key="1">
    <source>
        <dbReference type="EMBL" id="KAJ1173144.1"/>
    </source>
</evidence>
<sequence>MPVKRLAFIAKNARVYTRVIQSSRTSRRDIPTKFIPHAPAPALLGMPRGTQFTTLAELEPWHAVGLHTLGDLYDEAKLIQFEALVEEARLLPGQIRAI</sequence>
<evidence type="ECO:0000313" key="2">
    <source>
        <dbReference type="Proteomes" id="UP001066276"/>
    </source>
</evidence>
<name>A0AAV7T9Z3_PLEWA</name>
<reference evidence="1" key="1">
    <citation type="journal article" date="2022" name="bioRxiv">
        <title>Sequencing and chromosome-scale assembly of the giantPleurodeles waltlgenome.</title>
        <authorList>
            <person name="Brown T."/>
            <person name="Elewa A."/>
            <person name="Iarovenko S."/>
            <person name="Subramanian E."/>
            <person name="Araus A.J."/>
            <person name="Petzold A."/>
            <person name="Susuki M."/>
            <person name="Suzuki K.-i.T."/>
            <person name="Hayashi T."/>
            <person name="Toyoda A."/>
            <person name="Oliveira C."/>
            <person name="Osipova E."/>
            <person name="Leigh N.D."/>
            <person name="Simon A."/>
            <person name="Yun M.H."/>
        </authorList>
    </citation>
    <scope>NUCLEOTIDE SEQUENCE</scope>
    <source>
        <strain evidence="1">20211129_DDA</strain>
        <tissue evidence="1">Liver</tissue>
    </source>
</reference>
<accession>A0AAV7T9Z3</accession>
<keyword evidence="2" id="KW-1185">Reference proteome</keyword>
<dbReference type="EMBL" id="JANPWB010000007">
    <property type="protein sequence ID" value="KAJ1173144.1"/>
    <property type="molecule type" value="Genomic_DNA"/>
</dbReference>
<dbReference type="AlphaFoldDB" id="A0AAV7T9Z3"/>
<protein>
    <submittedName>
        <fullName evidence="1">Uncharacterized protein</fullName>
    </submittedName>
</protein>